<name>A0ABU8LJL3_9MICO</name>
<sequence length="481" mass="50702">MELTEDAVSGFFPDAAYLVLSSRLVPDLDGGYTIATVARARQMAARGADVQLLTVDPADAAAHDAHREEFARRGMLPAEVPLRNLFDEAVAPGGGAAPWLQDAVDAAGADADADADADAPADADPTVGRRVLSDPQGRPFLALPVIAGDPDWHLSRAAVDVFDERGAVVGSLPGFGALYRAWLSWLAAESARPVVVICESRQLGELLAGWSRPGVRIVHMIHTMHLEPPYTPDAPVNALWTRWFVLSDRFDAVVWPTRSQRDAVAARFGSGARNLVAPNGVEMPHRGSDETAADVVAPEREPGLVISVSRLAAGKRLDHSIRAFVAADVPGAVFEIWGDGPERERLAALIAELGVGDRVHLRGRTADPAGVLARASVFVTSTAFEGQGLSIVEALAAGVPVVSYDVRFGPGDILAGGGGVLVADGDEAALAEALRMLLTDEQAHARLAEQAYGSARVWSDAAAMSALADVMRTALESPARR</sequence>
<dbReference type="EMBL" id="JBBDGN010000002">
    <property type="protein sequence ID" value="MEJ1090791.1"/>
    <property type="molecule type" value="Genomic_DNA"/>
</dbReference>
<dbReference type="PANTHER" id="PTHR12526:SF510">
    <property type="entry name" value="D-INOSITOL 3-PHOSPHATE GLYCOSYLTRANSFERASE"/>
    <property type="match status" value="1"/>
</dbReference>
<evidence type="ECO:0000259" key="5">
    <source>
        <dbReference type="Pfam" id="PF13439"/>
    </source>
</evidence>
<keyword evidence="2 6" id="KW-0808">Transferase</keyword>
<feature type="domain" description="Glycosyl transferase family 1" evidence="4">
    <location>
        <begin position="298"/>
        <end position="452"/>
    </location>
</feature>
<reference evidence="6 7" key="1">
    <citation type="submission" date="2024-02" db="EMBL/GenBank/DDBJ databases">
        <authorList>
            <person name="Saticioglu I.B."/>
        </authorList>
    </citation>
    <scope>NUCLEOTIDE SEQUENCE [LARGE SCALE GENOMIC DNA]</scope>
    <source>
        <strain evidence="6 7">Mu-43</strain>
    </source>
</reference>
<protein>
    <submittedName>
        <fullName evidence="6">Glycosyltransferase</fullName>
        <ecNumber evidence="6">2.4.-.-</ecNumber>
    </submittedName>
</protein>
<feature type="compositionally biased region" description="Acidic residues" evidence="3">
    <location>
        <begin position="111"/>
        <end position="121"/>
    </location>
</feature>
<feature type="region of interest" description="Disordered" evidence="3">
    <location>
        <begin position="110"/>
        <end position="130"/>
    </location>
</feature>
<keyword evidence="1 6" id="KW-0328">Glycosyltransferase</keyword>
<comment type="caution">
    <text evidence="6">The sequence shown here is derived from an EMBL/GenBank/DDBJ whole genome shotgun (WGS) entry which is preliminary data.</text>
</comment>
<accession>A0ABU8LJL3</accession>
<dbReference type="Pfam" id="PF13439">
    <property type="entry name" value="Glyco_transf_4"/>
    <property type="match status" value="1"/>
</dbReference>
<dbReference type="EC" id="2.4.-.-" evidence="6"/>
<dbReference type="GO" id="GO:0016757">
    <property type="term" value="F:glycosyltransferase activity"/>
    <property type="evidence" value="ECO:0007669"/>
    <property type="project" value="UniProtKB-KW"/>
</dbReference>
<evidence type="ECO:0000256" key="2">
    <source>
        <dbReference type="ARBA" id="ARBA00022679"/>
    </source>
</evidence>
<evidence type="ECO:0000256" key="3">
    <source>
        <dbReference type="SAM" id="MobiDB-lite"/>
    </source>
</evidence>
<organism evidence="6 7">
    <name type="scientific">Microbacterium istanbulense</name>
    <dbReference type="NCBI Taxonomy" id="3122049"/>
    <lineage>
        <taxon>Bacteria</taxon>
        <taxon>Bacillati</taxon>
        <taxon>Actinomycetota</taxon>
        <taxon>Actinomycetes</taxon>
        <taxon>Micrococcales</taxon>
        <taxon>Microbacteriaceae</taxon>
        <taxon>Microbacterium</taxon>
    </lineage>
</organism>
<keyword evidence="7" id="KW-1185">Reference proteome</keyword>
<dbReference type="InterPro" id="IPR028098">
    <property type="entry name" value="Glyco_trans_4-like_N"/>
</dbReference>
<gene>
    <name evidence="6" type="ORF">WDU93_03720</name>
</gene>
<dbReference type="SUPFAM" id="SSF53756">
    <property type="entry name" value="UDP-Glycosyltransferase/glycogen phosphorylase"/>
    <property type="match status" value="1"/>
</dbReference>
<evidence type="ECO:0000259" key="4">
    <source>
        <dbReference type="Pfam" id="PF00534"/>
    </source>
</evidence>
<proteinExistence type="predicted"/>
<feature type="domain" description="Glycosyltransferase subfamily 4-like N-terminal" evidence="5">
    <location>
        <begin position="176"/>
        <end position="282"/>
    </location>
</feature>
<evidence type="ECO:0000256" key="1">
    <source>
        <dbReference type="ARBA" id="ARBA00022676"/>
    </source>
</evidence>
<evidence type="ECO:0000313" key="7">
    <source>
        <dbReference type="Proteomes" id="UP001366085"/>
    </source>
</evidence>
<dbReference type="Pfam" id="PF00534">
    <property type="entry name" value="Glycos_transf_1"/>
    <property type="match status" value="1"/>
</dbReference>
<dbReference type="Gene3D" id="3.40.50.2000">
    <property type="entry name" value="Glycogen Phosphorylase B"/>
    <property type="match status" value="2"/>
</dbReference>
<dbReference type="Proteomes" id="UP001366085">
    <property type="component" value="Unassembled WGS sequence"/>
</dbReference>
<dbReference type="InterPro" id="IPR001296">
    <property type="entry name" value="Glyco_trans_1"/>
</dbReference>
<evidence type="ECO:0000313" key="6">
    <source>
        <dbReference type="EMBL" id="MEJ1090791.1"/>
    </source>
</evidence>
<dbReference type="PANTHER" id="PTHR12526">
    <property type="entry name" value="GLYCOSYLTRANSFERASE"/>
    <property type="match status" value="1"/>
</dbReference>